<protein>
    <recommendedName>
        <fullName evidence="5">Secondary thiamine-phosphate synthase enzyme</fullName>
    </recommendedName>
</protein>
<feature type="compositionally biased region" description="Polar residues" evidence="2">
    <location>
        <begin position="335"/>
        <end position="346"/>
    </location>
</feature>
<dbReference type="SUPFAM" id="SSF111038">
    <property type="entry name" value="YjbQ-like"/>
    <property type="match status" value="1"/>
</dbReference>
<dbReference type="OrthoDB" id="10255963at2759"/>
<dbReference type="PANTHER" id="PTHR30615">
    <property type="entry name" value="UNCHARACTERIZED PROTEIN YJBQ-RELATED"/>
    <property type="match status" value="1"/>
</dbReference>
<dbReference type="STRING" id="913774.A0A0C3HWS7"/>
<feature type="compositionally biased region" description="Low complexity" evidence="2">
    <location>
        <begin position="251"/>
        <end position="262"/>
    </location>
</feature>
<feature type="compositionally biased region" description="Low complexity" evidence="2">
    <location>
        <begin position="280"/>
        <end position="298"/>
    </location>
</feature>
<dbReference type="AlphaFoldDB" id="A0A0C3HWS7"/>
<evidence type="ECO:0000313" key="4">
    <source>
        <dbReference type="Proteomes" id="UP000054321"/>
    </source>
</evidence>
<dbReference type="InterPro" id="IPR001602">
    <property type="entry name" value="UPF0047_YjbQ-like"/>
</dbReference>
<dbReference type="PANTHER" id="PTHR30615:SF8">
    <property type="entry name" value="UPF0047 PROTEIN C4A8.02C"/>
    <property type="match status" value="1"/>
</dbReference>
<dbReference type="Proteomes" id="UP000054321">
    <property type="component" value="Unassembled WGS sequence"/>
</dbReference>
<dbReference type="PROSITE" id="PS01314">
    <property type="entry name" value="UPF0047"/>
    <property type="match status" value="1"/>
</dbReference>
<name>A0A0C3HWS7_OIDMZ</name>
<comment type="similarity">
    <text evidence="1">Belongs to the UPF0047 family.</text>
</comment>
<feature type="compositionally biased region" description="Polar residues" evidence="2">
    <location>
        <begin position="82"/>
        <end position="92"/>
    </location>
</feature>
<evidence type="ECO:0000256" key="1">
    <source>
        <dbReference type="ARBA" id="ARBA00005534"/>
    </source>
</evidence>
<reference evidence="3 4" key="1">
    <citation type="submission" date="2014-04" db="EMBL/GenBank/DDBJ databases">
        <authorList>
            <consortium name="DOE Joint Genome Institute"/>
            <person name="Kuo A."/>
            <person name="Martino E."/>
            <person name="Perotto S."/>
            <person name="Kohler A."/>
            <person name="Nagy L.G."/>
            <person name="Floudas D."/>
            <person name="Copeland A."/>
            <person name="Barry K.W."/>
            <person name="Cichocki N."/>
            <person name="Veneault-Fourrey C."/>
            <person name="LaButti K."/>
            <person name="Lindquist E.A."/>
            <person name="Lipzen A."/>
            <person name="Lundell T."/>
            <person name="Morin E."/>
            <person name="Murat C."/>
            <person name="Sun H."/>
            <person name="Tunlid A."/>
            <person name="Henrissat B."/>
            <person name="Grigoriev I.V."/>
            <person name="Hibbett D.S."/>
            <person name="Martin F."/>
            <person name="Nordberg H.P."/>
            <person name="Cantor M.N."/>
            <person name="Hua S.X."/>
        </authorList>
    </citation>
    <scope>NUCLEOTIDE SEQUENCE [LARGE SCALE GENOMIC DNA]</scope>
    <source>
        <strain evidence="3 4">Zn</strain>
    </source>
</reference>
<keyword evidence="4" id="KW-1185">Reference proteome</keyword>
<feature type="compositionally biased region" description="Low complexity" evidence="2">
    <location>
        <begin position="36"/>
        <end position="52"/>
    </location>
</feature>
<dbReference type="EMBL" id="KN832870">
    <property type="protein sequence ID" value="KIN07380.1"/>
    <property type="molecule type" value="Genomic_DNA"/>
</dbReference>
<feature type="compositionally biased region" description="Basic and acidic residues" evidence="2">
    <location>
        <begin position="53"/>
        <end position="66"/>
    </location>
</feature>
<feature type="compositionally biased region" description="Basic residues" evidence="2">
    <location>
        <begin position="18"/>
        <end position="30"/>
    </location>
</feature>
<feature type="compositionally biased region" description="Low complexity" evidence="2">
    <location>
        <begin position="119"/>
        <end position="152"/>
    </location>
</feature>
<feature type="region of interest" description="Disordered" evidence="2">
    <location>
        <begin position="1"/>
        <end position="170"/>
    </location>
</feature>
<dbReference type="HOGENOM" id="CLU_418013_0_0_1"/>
<feature type="region of interest" description="Disordered" evidence="2">
    <location>
        <begin position="242"/>
        <end position="479"/>
    </location>
</feature>
<accession>A0A0C3HWS7</accession>
<proteinExistence type="inferred from homology"/>
<evidence type="ECO:0000256" key="2">
    <source>
        <dbReference type="SAM" id="MobiDB-lite"/>
    </source>
</evidence>
<feature type="compositionally biased region" description="Low complexity" evidence="2">
    <location>
        <begin position="433"/>
        <end position="464"/>
    </location>
</feature>
<sequence>MPVPRDDELFLMPNPRGSGRRSRSPHRKVVVHVETSDSNCRCSSSSDNSPESISKELKKVHFDKPPKKSSLKSTGEGKKTNDSSGDTENQSGCEHCGCTCNKSESKAKSAKSQKKQTKDQTQYSQHRNSNNNQTNNQHNQSFQHQHQNRQSNPEARNNPPRFLKQSNPSTPNLEALVRFARLRDMASRNIRDPRAVVLICEDVIETPSDPRPNAFFDIRTGIMRVYHGPIYGSSLTPLGPSTALGVGHGAPNQQNQQPGGNNSWPSTQNQQGAVPGSWPSENNNGNQNGSGWNNNDSNPASGWGWSNDNTNINNKSSSCGGNNWSENNQTSNNTASGGNKNQSNGWSSGGTDGPNNNQNSNNSWDDNSNNQLNNNSWGGNSSNNNNNNSNNFESNPGHNSSNSNNDSSWSPPKTPAPWGDMSAAQSTQGGGNSSNNNHSQNSWNGRNNNNNNSRNSSGGKNENNTNWENSGTTGGNWDSGIQNNEYDGCWSLPLHLFSPRTTPSYVIQSAHMSWFQKTITLSPKSRGSYLITDEILRELPELKTYKIGLLNLFIQHTSCALSLNENWDEDVRADMSDALDRIAPEDKKGDLYRHSAEGLDDMPAHIKSALIGASVTIPIQDGRLRTGTWQGVWYLEFRASRHQRKVVATIQGEKTS</sequence>
<dbReference type="Pfam" id="PF01894">
    <property type="entry name" value="YjbQ"/>
    <property type="match status" value="1"/>
</dbReference>
<feature type="compositionally biased region" description="Polar residues" evidence="2">
    <location>
        <begin position="263"/>
        <end position="272"/>
    </location>
</feature>
<gene>
    <name evidence="3" type="ORF">OIDMADRAFT_47289</name>
</gene>
<organism evidence="3 4">
    <name type="scientific">Oidiodendron maius (strain Zn)</name>
    <dbReference type="NCBI Taxonomy" id="913774"/>
    <lineage>
        <taxon>Eukaryota</taxon>
        <taxon>Fungi</taxon>
        <taxon>Dikarya</taxon>
        <taxon>Ascomycota</taxon>
        <taxon>Pezizomycotina</taxon>
        <taxon>Leotiomycetes</taxon>
        <taxon>Leotiomycetes incertae sedis</taxon>
        <taxon>Myxotrichaceae</taxon>
        <taxon>Oidiodendron</taxon>
    </lineage>
</organism>
<dbReference type="NCBIfam" id="TIGR00149">
    <property type="entry name" value="TIGR00149_YjbQ"/>
    <property type="match status" value="1"/>
</dbReference>
<evidence type="ECO:0008006" key="5">
    <source>
        <dbReference type="Google" id="ProtNLM"/>
    </source>
</evidence>
<dbReference type="InterPro" id="IPR035917">
    <property type="entry name" value="YjbQ-like_sf"/>
</dbReference>
<feature type="compositionally biased region" description="Low complexity" evidence="2">
    <location>
        <begin position="322"/>
        <end position="334"/>
    </location>
</feature>
<dbReference type="Gene3D" id="2.60.120.460">
    <property type="entry name" value="YjbQ-like"/>
    <property type="match status" value="1"/>
</dbReference>
<feature type="compositionally biased region" description="Polar residues" evidence="2">
    <location>
        <begin position="304"/>
        <end position="321"/>
    </location>
</feature>
<dbReference type="InParanoid" id="A0A0C3HWS7"/>
<feature type="compositionally biased region" description="Low complexity" evidence="2">
    <location>
        <begin position="355"/>
        <end position="411"/>
    </location>
</feature>
<feature type="compositionally biased region" description="Polar residues" evidence="2">
    <location>
        <begin position="465"/>
        <end position="479"/>
    </location>
</feature>
<evidence type="ECO:0000313" key="3">
    <source>
        <dbReference type="EMBL" id="KIN07380.1"/>
    </source>
</evidence>
<reference evidence="4" key="2">
    <citation type="submission" date="2015-01" db="EMBL/GenBank/DDBJ databases">
        <title>Evolutionary Origins and Diversification of the Mycorrhizal Mutualists.</title>
        <authorList>
            <consortium name="DOE Joint Genome Institute"/>
            <consortium name="Mycorrhizal Genomics Consortium"/>
            <person name="Kohler A."/>
            <person name="Kuo A."/>
            <person name="Nagy L.G."/>
            <person name="Floudas D."/>
            <person name="Copeland A."/>
            <person name="Barry K.W."/>
            <person name="Cichocki N."/>
            <person name="Veneault-Fourrey C."/>
            <person name="LaButti K."/>
            <person name="Lindquist E.A."/>
            <person name="Lipzen A."/>
            <person name="Lundell T."/>
            <person name="Morin E."/>
            <person name="Murat C."/>
            <person name="Riley R."/>
            <person name="Ohm R."/>
            <person name="Sun H."/>
            <person name="Tunlid A."/>
            <person name="Henrissat B."/>
            <person name="Grigoriev I.V."/>
            <person name="Hibbett D.S."/>
            <person name="Martin F."/>
        </authorList>
    </citation>
    <scope>NUCLEOTIDE SEQUENCE [LARGE SCALE GENOMIC DNA]</scope>
    <source>
        <strain evidence="4">Zn</strain>
    </source>
</reference>